<accession>A0A8T6ZDE2</accession>
<dbReference type="OrthoDB" id="9801061at2"/>
<keyword evidence="2" id="KW-0472">Membrane</keyword>
<evidence type="ECO:0000256" key="1">
    <source>
        <dbReference type="ARBA" id="ARBA00004370"/>
    </source>
</evidence>
<feature type="domain" description="Beta-lactamase-related" evidence="3">
    <location>
        <begin position="56"/>
        <end position="370"/>
    </location>
</feature>
<evidence type="ECO:0000313" key="4">
    <source>
        <dbReference type="EMBL" id="NLP62642.1"/>
    </source>
</evidence>
<keyword evidence="5" id="KW-1185">Reference proteome</keyword>
<dbReference type="EMBL" id="JTDB02000004">
    <property type="protein sequence ID" value="NLP62642.1"/>
    <property type="molecule type" value="Genomic_DNA"/>
</dbReference>
<dbReference type="InterPro" id="IPR006311">
    <property type="entry name" value="TAT_signal"/>
</dbReference>
<dbReference type="PANTHER" id="PTHR46825:SF11">
    <property type="entry name" value="PENICILLIN-BINDING PROTEIN 4"/>
    <property type="match status" value="1"/>
</dbReference>
<evidence type="ECO:0000256" key="2">
    <source>
        <dbReference type="ARBA" id="ARBA00023136"/>
    </source>
</evidence>
<organism evidence="4 5">
    <name type="scientific">Paraburkholderia sacchari</name>
    <dbReference type="NCBI Taxonomy" id="159450"/>
    <lineage>
        <taxon>Bacteria</taxon>
        <taxon>Pseudomonadati</taxon>
        <taxon>Pseudomonadota</taxon>
        <taxon>Betaproteobacteria</taxon>
        <taxon>Burkholderiales</taxon>
        <taxon>Burkholderiaceae</taxon>
        <taxon>Paraburkholderia</taxon>
    </lineage>
</organism>
<evidence type="ECO:0000313" key="5">
    <source>
        <dbReference type="Proteomes" id="UP000030460"/>
    </source>
</evidence>
<proteinExistence type="predicted"/>
<evidence type="ECO:0000259" key="3">
    <source>
        <dbReference type="Pfam" id="PF00144"/>
    </source>
</evidence>
<dbReference type="InterPro" id="IPR050491">
    <property type="entry name" value="AmpC-like"/>
</dbReference>
<dbReference type="InterPro" id="IPR012338">
    <property type="entry name" value="Beta-lactam/transpept-like"/>
</dbReference>
<dbReference type="Proteomes" id="UP000030460">
    <property type="component" value="Unassembled WGS sequence"/>
</dbReference>
<dbReference type="GO" id="GO:0016020">
    <property type="term" value="C:membrane"/>
    <property type="evidence" value="ECO:0007669"/>
    <property type="project" value="UniProtKB-SubCell"/>
</dbReference>
<dbReference type="InterPro" id="IPR001466">
    <property type="entry name" value="Beta-lactam-related"/>
</dbReference>
<dbReference type="AlphaFoldDB" id="A0A8T6ZDE2"/>
<protein>
    <submittedName>
        <fullName evidence="4">Beta-lactamase family protein</fullName>
    </submittedName>
</protein>
<dbReference type="Gene3D" id="3.40.710.10">
    <property type="entry name" value="DD-peptidase/beta-lactamase superfamily"/>
    <property type="match status" value="1"/>
</dbReference>
<dbReference type="PROSITE" id="PS51318">
    <property type="entry name" value="TAT"/>
    <property type="match status" value="1"/>
</dbReference>
<comment type="caution">
    <text evidence="4">The sequence shown here is derived from an EMBL/GenBank/DDBJ whole genome shotgun (WGS) entry which is preliminary data.</text>
</comment>
<dbReference type="Pfam" id="PF00144">
    <property type="entry name" value="Beta-lactamase"/>
    <property type="match status" value="1"/>
</dbReference>
<gene>
    <name evidence="4" type="ORF">NH14_015990</name>
</gene>
<comment type="subcellular location">
    <subcellularLocation>
        <location evidence="1">Membrane</location>
    </subcellularLocation>
</comment>
<reference evidence="4" key="1">
    <citation type="journal article" date="2015" name="Genome Announc.">
        <title>Draft Genome Sequence of the Polyhydroxyalkanoate-Producing Bacterium Burkholderia sacchari LMG 19450 Isolated from Brazilian Sugarcane Plantation Soil.</title>
        <authorList>
            <person name="Alexandrino P.M."/>
            <person name="Mendonca T.T."/>
            <person name="Guaman Bautista L.P."/>
            <person name="Cherix J."/>
            <person name="Lozano-Sakalauskas G.C."/>
            <person name="Fujita A."/>
            <person name="Ramos Filho E."/>
            <person name="Long P."/>
            <person name="Padilla G."/>
            <person name="Taciro M.K."/>
            <person name="Gomez J.G."/>
            <person name="Silva L.F."/>
        </authorList>
    </citation>
    <scope>NUCLEOTIDE SEQUENCE</scope>
    <source>
        <strain evidence="4">LMG 19450</strain>
    </source>
</reference>
<sequence length="629" mass="66787">MGNIDSTLGSAGRRQFLGYTGAGILAALLPACSGSSTGNAYSHTIAWGRQQCEAALTGKVAALSVALMKGNRIVFQQAFGNASASTPATNQTRFNIGSVSKVFAALAAMILQDRGLLDLDTPIAKYLPSFSMLSPHYTRITTRHLLSHSSGLGGQNNWNIFTGGVAMPRYVENTLTALANEHLKYSPGEMANYCNDGFTLVDPVVAAVSGQSYVEFVQQNILTPLNMSNSCFLASAPTTGTFAMPYGINGAWYPQEFSNVYASGGLCSTPGDIMNLAQMLLDGGAFQGRQIVSAAAIAEMGRDQTTKLHVNPTPVYSFGLGWDWVKSSALAYAGNTTWIKDGETPAFSSMFIVLPDAQLAVMLTGHTGYNPFALAYGLVEQAMQEDGSIRASAPLLGALAPSVATAPDVTTAAGMYGNHSAPIHVQVGSDGSLVLNRYAGTGTGNSMWQPLDDGVTQYEYRSDGWWWSDNTGHSYSFNIQSGTDLDGQPFSYRYLVQRTSGSSALGGDVIAQQLTARSLPLSSAWQARLNSTWVPTNLTSTDEITALRGAATWHTTIGSLSEFEGYILFGGNDPWGYQLLTPLADDRGGVSVRAPNEAGRELNEISFSVAADGLETMTVGGLQFVRVPL</sequence>
<dbReference type="PANTHER" id="PTHR46825">
    <property type="entry name" value="D-ALANYL-D-ALANINE-CARBOXYPEPTIDASE/ENDOPEPTIDASE AMPH"/>
    <property type="match status" value="1"/>
</dbReference>
<name>A0A8T6ZDE2_9BURK</name>
<reference evidence="4" key="2">
    <citation type="submission" date="2020-04" db="EMBL/GenBank/DDBJ databases">
        <authorList>
            <person name="Alexandrino P."/>
            <person name="Mendonca T."/>
            <person name="Guaman L."/>
            <person name="Cherix J."/>
            <person name="Lozano-Sakalauskas G."/>
            <person name="Fujita A."/>
            <person name="Filho E.R."/>
            <person name="Long P."/>
            <person name="Padilla G."/>
            <person name="Taciro M.K."/>
            <person name="Gomez J.G."/>
            <person name="Silva L.F."/>
            <person name="Torres M."/>
        </authorList>
    </citation>
    <scope>NUCLEOTIDE SEQUENCE</scope>
    <source>
        <strain evidence="4">LMG 19450</strain>
    </source>
</reference>
<dbReference type="SUPFAM" id="SSF56601">
    <property type="entry name" value="beta-lactamase/transpeptidase-like"/>
    <property type="match status" value="1"/>
</dbReference>